<dbReference type="RefSeq" id="WP_265164904.1">
    <property type="nucleotide sequence ID" value="NZ_CP069620.1"/>
</dbReference>
<gene>
    <name evidence="3" type="ORF">JRG66_05875</name>
</gene>
<evidence type="ECO:0000256" key="1">
    <source>
        <dbReference type="PROSITE-ProRule" id="PRU00110"/>
    </source>
</evidence>
<organism evidence="3 4">
    <name type="scientific">Salinimicrobium tongyeongense</name>
    <dbReference type="NCBI Taxonomy" id="2809707"/>
    <lineage>
        <taxon>Bacteria</taxon>
        <taxon>Pseudomonadati</taxon>
        <taxon>Bacteroidota</taxon>
        <taxon>Flavobacteriia</taxon>
        <taxon>Flavobacteriales</taxon>
        <taxon>Flavobacteriaceae</taxon>
        <taxon>Salinimicrobium</taxon>
    </lineage>
</organism>
<dbReference type="InterPro" id="IPR036641">
    <property type="entry name" value="HPT_dom_sf"/>
</dbReference>
<dbReference type="Proteomes" id="UP001163981">
    <property type="component" value="Chromosome"/>
</dbReference>
<dbReference type="InterPro" id="IPR008207">
    <property type="entry name" value="Sig_transdc_His_kin_Hpt_dom"/>
</dbReference>
<evidence type="ECO:0000313" key="3">
    <source>
        <dbReference type="EMBL" id="UZH56388.1"/>
    </source>
</evidence>
<feature type="domain" description="HPt" evidence="2">
    <location>
        <begin position="42"/>
        <end position="135"/>
    </location>
</feature>
<accession>A0ABY6NV42</accession>
<sequence>MLQLISDLLDLQLKSPSPTATSSSQAEKNYTLTEIRNFAGEDPEAMDAILTAFIESTRSNLLLLQTAFQKGQNKKVSAVAHKMLPMFRQLQVPHLVQKLAILENAGGTETESVDVPSLAKEVNELLANLQEEITG</sequence>
<feature type="modified residue" description="Phosphohistidine" evidence="1">
    <location>
        <position position="81"/>
    </location>
</feature>
<reference evidence="3" key="1">
    <citation type="submission" date="2021-02" db="EMBL/GenBank/DDBJ databases">
        <title>Salinimicrobium sp. nov. isolated from seawater in Tongyeong, Republic of Korea.</title>
        <authorList>
            <person name="Lee S.-J."/>
        </authorList>
    </citation>
    <scope>NUCLEOTIDE SEQUENCE</scope>
    <source>
        <strain evidence="3">HN-2-9-2</strain>
    </source>
</reference>
<evidence type="ECO:0000259" key="2">
    <source>
        <dbReference type="PROSITE" id="PS50894"/>
    </source>
</evidence>
<keyword evidence="1" id="KW-0597">Phosphoprotein</keyword>
<protein>
    <recommendedName>
        <fullName evidence="2">HPt domain-containing protein</fullName>
    </recommendedName>
</protein>
<dbReference type="Gene3D" id="1.20.120.160">
    <property type="entry name" value="HPT domain"/>
    <property type="match status" value="1"/>
</dbReference>
<dbReference type="EMBL" id="CP069620">
    <property type="protein sequence ID" value="UZH56388.1"/>
    <property type="molecule type" value="Genomic_DNA"/>
</dbReference>
<evidence type="ECO:0000313" key="4">
    <source>
        <dbReference type="Proteomes" id="UP001163981"/>
    </source>
</evidence>
<dbReference type="PROSITE" id="PS50894">
    <property type="entry name" value="HPT"/>
    <property type="match status" value="1"/>
</dbReference>
<keyword evidence="4" id="KW-1185">Reference proteome</keyword>
<proteinExistence type="predicted"/>
<dbReference type="SUPFAM" id="SSF47226">
    <property type="entry name" value="Histidine-containing phosphotransfer domain, HPT domain"/>
    <property type="match status" value="1"/>
</dbReference>
<name>A0ABY6NV42_9FLAO</name>